<dbReference type="Pfam" id="PF07980">
    <property type="entry name" value="SusD_RagB"/>
    <property type="match status" value="1"/>
</dbReference>
<dbReference type="Proteomes" id="UP000235564">
    <property type="component" value="Unassembled WGS sequence"/>
</dbReference>
<evidence type="ECO:0000256" key="4">
    <source>
        <dbReference type="ARBA" id="ARBA00023136"/>
    </source>
</evidence>
<dbReference type="InterPro" id="IPR012944">
    <property type="entry name" value="SusD_RagB_dom"/>
</dbReference>
<evidence type="ECO:0000259" key="7">
    <source>
        <dbReference type="Pfam" id="PF07980"/>
    </source>
</evidence>
<gene>
    <name evidence="9" type="ORF">CJ231_03730</name>
</gene>
<keyword evidence="5" id="KW-0998">Cell outer membrane</keyword>
<dbReference type="InterPro" id="IPR033985">
    <property type="entry name" value="SusD-like_N"/>
</dbReference>
<dbReference type="PROSITE" id="PS51257">
    <property type="entry name" value="PROKAR_LIPOPROTEIN"/>
    <property type="match status" value="1"/>
</dbReference>
<dbReference type="OrthoDB" id="727588at2"/>
<feature type="signal peptide" evidence="6">
    <location>
        <begin position="1"/>
        <end position="21"/>
    </location>
</feature>
<dbReference type="RefSeq" id="WP_102696779.1">
    <property type="nucleotide sequence ID" value="NZ_PNGJ01000002.1"/>
</dbReference>
<evidence type="ECO:0000313" key="9">
    <source>
        <dbReference type="EMBL" id="PMC25014.1"/>
    </source>
</evidence>
<dbReference type="SUPFAM" id="SSF48452">
    <property type="entry name" value="TPR-like"/>
    <property type="match status" value="1"/>
</dbReference>
<protein>
    <submittedName>
        <fullName evidence="9">RagB/SusD family nutrient uptake outer membrane protein</fullName>
    </submittedName>
</protein>
<comment type="caution">
    <text evidence="9">The sequence shown here is derived from an EMBL/GenBank/DDBJ whole genome shotgun (WGS) entry which is preliminary data.</text>
</comment>
<sequence>MKQKTYSIIIVCMALFGLSSCNDWLDVPVEGQSTANELFETGDGYRSALHGIYKSMASPTLYGRELQFGVIDFFSGQYDINVSSNDLSNPTYIAAGKRDYKDAKLQPLIDNIWLAAFNAIAADNDLIKHLEGESDNKFSEGKMERDNILGEAKAIRAFIHLDMLRLFAPAPIDDDGANYIPYVTEFPNKRATHLPIKEVMGKIIADLEQARELVKPFDFSPLGYSASVSGEARFYNSLMFGMEGAADPTSVDPFFLGRGYRFSYWAITALLARAHQYNATFDPSSLDKAKAYALEVLDATFEGANATKFEPFKDEQFNFAWVDQPEEMNDIRMVGTLVMGLYNEKQVDEAGLERLFPREKNQHSSDLFIVNKDGQDIFNTISGMDESTTDIRSTRLVYEPKGSYRNFLSTKWYVKERNTMERDRTVTILPLLRTSELRYIVAECMARKGDFEGAYGLLNTMREHRGLNDYKLPTQTSWGAFVKDLVREGQREWISEGQLFYLYKRLNAGVKRDNGTVKPLTKQESVLPIPAEETK</sequence>
<feature type="domain" description="RagB/SusD" evidence="7">
    <location>
        <begin position="401"/>
        <end position="507"/>
    </location>
</feature>
<dbReference type="EMBL" id="PNGJ01000002">
    <property type="protein sequence ID" value="PMC25014.1"/>
    <property type="molecule type" value="Genomic_DNA"/>
</dbReference>
<proteinExistence type="inferred from homology"/>
<keyword evidence="4" id="KW-0472">Membrane</keyword>
<evidence type="ECO:0000256" key="6">
    <source>
        <dbReference type="SAM" id="SignalP"/>
    </source>
</evidence>
<reference evidence="9 10" key="1">
    <citation type="submission" date="2017-09" db="EMBL/GenBank/DDBJ databases">
        <title>Bacterial strain isolated from the female urinary microbiota.</title>
        <authorList>
            <person name="Thomas-White K."/>
            <person name="Kumar N."/>
            <person name="Forster S."/>
            <person name="Putonti C."/>
            <person name="Lawley T."/>
            <person name="Wolfe A.J."/>
        </authorList>
    </citation>
    <scope>NUCLEOTIDE SEQUENCE [LARGE SCALE GENOMIC DNA]</scope>
    <source>
        <strain evidence="9 10">UMB0536</strain>
    </source>
</reference>
<feature type="chain" id="PRO_5014879161" evidence="6">
    <location>
        <begin position="22"/>
        <end position="535"/>
    </location>
</feature>
<organism evidence="9 10">
    <name type="scientific">Hoylesella buccalis</name>
    <dbReference type="NCBI Taxonomy" id="28127"/>
    <lineage>
        <taxon>Bacteria</taxon>
        <taxon>Pseudomonadati</taxon>
        <taxon>Bacteroidota</taxon>
        <taxon>Bacteroidia</taxon>
        <taxon>Bacteroidales</taxon>
        <taxon>Prevotellaceae</taxon>
        <taxon>Hoylesella</taxon>
    </lineage>
</organism>
<dbReference type="InterPro" id="IPR011990">
    <property type="entry name" value="TPR-like_helical_dom_sf"/>
</dbReference>
<comment type="similarity">
    <text evidence="2">Belongs to the SusD family.</text>
</comment>
<evidence type="ECO:0000256" key="5">
    <source>
        <dbReference type="ARBA" id="ARBA00023237"/>
    </source>
</evidence>
<keyword evidence="3 6" id="KW-0732">Signal</keyword>
<accession>A0A2N6QST4</accession>
<evidence type="ECO:0000256" key="1">
    <source>
        <dbReference type="ARBA" id="ARBA00004442"/>
    </source>
</evidence>
<evidence type="ECO:0000256" key="3">
    <source>
        <dbReference type="ARBA" id="ARBA00022729"/>
    </source>
</evidence>
<feature type="domain" description="SusD-like N-terminal" evidence="8">
    <location>
        <begin position="107"/>
        <end position="214"/>
    </location>
</feature>
<name>A0A2N6QST4_9BACT</name>
<evidence type="ECO:0000256" key="2">
    <source>
        <dbReference type="ARBA" id="ARBA00006275"/>
    </source>
</evidence>
<comment type="subcellular location">
    <subcellularLocation>
        <location evidence="1">Cell outer membrane</location>
    </subcellularLocation>
</comment>
<dbReference type="AlphaFoldDB" id="A0A2N6QST4"/>
<evidence type="ECO:0000259" key="8">
    <source>
        <dbReference type="Pfam" id="PF14322"/>
    </source>
</evidence>
<evidence type="ECO:0000313" key="10">
    <source>
        <dbReference type="Proteomes" id="UP000235564"/>
    </source>
</evidence>
<dbReference type="Pfam" id="PF14322">
    <property type="entry name" value="SusD-like_3"/>
    <property type="match status" value="1"/>
</dbReference>
<dbReference type="Gene3D" id="1.25.40.390">
    <property type="match status" value="1"/>
</dbReference>
<dbReference type="GO" id="GO:0009279">
    <property type="term" value="C:cell outer membrane"/>
    <property type="evidence" value="ECO:0007669"/>
    <property type="project" value="UniProtKB-SubCell"/>
</dbReference>